<proteinExistence type="predicted"/>
<accession>A0A1M7YPB8</accession>
<evidence type="ECO:0000313" key="2">
    <source>
        <dbReference type="EMBL" id="SHO54470.1"/>
    </source>
</evidence>
<feature type="region of interest" description="Disordered" evidence="1">
    <location>
        <begin position="1"/>
        <end position="22"/>
    </location>
</feature>
<dbReference type="AlphaFoldDB" id="A0A1M7YPB8"/>
<protein>
    <submittedName>
        <fullName evidence="2">Uncharacterized protein</fullName>
    </submittedName>
</protein>
<keyword evidence="3" id="KW-1185">Reference proteome</keyword>
<feature type="compositionally biased region" description="Acidic residues" evidence="1">
    <location>
        <begin position="1"/>
        <end position="11"/>
    </location>
</feature>
<evidence type="ECO:0000313" key="3">
    <source>
        <dbReference type="Proteomes" id="UP000184600"/>
    </source>
</evidence>
<reference evidence="3" key="1">
    <citation type="submission" date="2016-12" db="EMBL/GenBank/DDBJ databases">
        <authorList>
            <person name="Rodrigo-Torres L."/>
            <person name="Arahal R.D."/>
            <person name="Lucena T."/>
        </authorList>
    </citation>
    <scope>NUCLEOTIDE SEQUENCE [LARGE SCALE GENOMIC DNA]</scope>
</reference>
<dbReference type="EMBL" id="FRFG01000003">
    <property type="protein sequence ID" value="SHO54470.1"/>
    <property type="molecule type" value="Genomic_DNA"/>
</dbReference>
<evidence type="ECO:0000256" key="1">
    <source>
        <dbReference type="SAM" id="MobiDB-lite"/>
    </source>
</evidence>
<organism evidence="2 3">
    <name type="scientific">Vibrio quintilis</name>
    <dbReference type="NCBI Taxonomy" id="1117707"/>
    <lineage>
        <taxon>Bacteria</taxon>
        <taxon>Pseudomonadati</taxon>
        <taxon>Pseudomonadota</taxon>
        <taxon>Gammaproteobacteria</taxon>
        <taxon>Vibrionales</taxon>
        <taxon>Vibrionaceae</taxon>
        <taxon>Vibrio</taxon>
    </lineage>
</organism>
<dbReference type="Proteomes" id="UP000184600">
    <property type="component" value="Unassembled WGS sequence"/>
</dbReference>
<feature type="compositionally biased region" description="Basic and acidic residues" evidence="1">
    <location>
        <begin position="12"/>
        <end position="22"/>
    </location>
</feature>
<name>A0A1M7YPB8_9VIBR</name>
<gene>
    <name evidence="2" type="ORF">VQ7734_00184</name>
</gene>
<sequence>MNDDLNDEVTETEVHSEADKKTFIDELEQDFDPEVAKQKQEESQAQAEAEAAAEDIALNCAKDTALMVVGVAETGIQEMVDERLEIGEANADKFADAAAPLVLKYGVTPPEWLVKFKEEVMLGLSVATIGFSLWKQHRDFKKADMKARKAELEAQKLETVSA</sequence>
<dbReference type="STRING" id="1117707.VQ7734_00184"/>